<feature type="transmembrane region" description="Helical" evidence="1">
    <location>
        <begin position="7"/>
        <end position="28"/>
    </location>
</feature>
<evidence type="ECO:0000313" key="2">
    <source>
        <dbReference type="EMBL" id="JAI07992.1"/>
    </source>
</evidence>
<keyword evidence="1" id="KW-0812">Transmembrane</keyword>
<name>A0A0E9XZY4_ANGAN</name>
<dbReference type="AlphaFoldDB" id="A0A0E9XZY4"/>
<reference evidence="2" key="2">
    <citation type="journal article" date="2015" name="Fish Shellfish Immunol.">
        <title>Early steps in the European eel (Anguilla anguilla)-Vibrio vulnificus interaction in the gills: Role of the RtxA13 toxin.</title>
        <authorList>
            <person name="Callol A."/>
            <person name="Pajuelo D."/>
            <person name="Ebbesson L."/>
            <person name="Teles M."/>
            <person name="MacKenzie S."/>
            <person name="Amaro C."/>
        </authorList>
    </citation>
    <scope>NUCLEOTIDE SEQUENCE</scope>
</reference>
<protein>
    <submittedName>
        <fullName evidence="2">Uncharacterized protein</fullName>
    </submittedName>
</protein>
<accession>A0A0E9XZY4</accession>
<evidence type="ECO:0000256" key="1">
    <source>
        <dbReference type="SAM" id="Phobius"/>
    </source>
</evidence>
<organism evidence="2">
    <name type="scientific">Anguilla anguilla</name>
    <name type="common">European freshwater eel</name>
    <name type="synonym">Muraena anguilla</name>
    <dbReference type="NCBI Taxonomy" id="7936"/>
    <lineage>
        <taxon>Eukaryota</taxon>
        <taxon>Metazoa</taxon>
        <taxon>Chordata</taxon>
        <taxon>Craniata</taxon>
        <taxon>Vertebrata</taxon>
        <taxon>Euteleostomi</taxon>
        <taxon>Actinopterygii</taxon>
        <taxon>Neopterygii</taxon>
        <taxon>Teleostei</taxon>
        <taxon>Anguilliformes</taxon>
        <taxon>Anguillidae</taxon>
        <taxon>Anguilla</taxon>
    </lineage>
</organism>
<proteinExistence type="predicted"/>
<reference evidence="2" key="1">
    <citation type="submission" date="2014-11" db="EMBL/GenBank/DDBJ databases">
        <authorList>
            <person name="Amaro Gonzalez C."/>
        </authorList>
    </citation>
    <scope>NUCLEOTIDE SEQUENCE</scope>
</reference>
<sequence>MAEIVTYCLVCLVIGFLACGDCDILLIFKDLETR</sequence>
<dbReference type="EMBL" id="GBXM01000586">
    <property type="protein sequence ID" value="JAI07992.1"/>
    <property type="molecule type" value="Transcribed_RNA"/>
</dbReference>
<keyword evidence="1" id="KW-0472">Membrane</keyword>
<keyword evidence="1" id="KW-1133">Transmembrane helix</keyword>